<dbReference type="PANTHER" id="PTHR46355">
    <property type="entry name" value="UPF0428 PROTEIN CXORF56"/>
    <property type="match status" value="1"/>
</dbReference>
<dbReference type="Pfam" id="PF25809">
    <property type="entry name" value="STEEP1"/>
    <property type="match status" value="1"/>
</dbReference>
<evidence type="ECO:0000313" key="4">
    <source>
        <dbReference type="Proteomes" id="UP000192596"/>
    </source>
</evidence>
<name>A0A1V8T1T1_9PEZI</name>
<dbReference type="GO" id="GO:0090158">
    <property type="term" value="P:endoplasmic reticulum membrane organization"/>
    <property type="evidence" value="ECO:0007669"/>
    <property type="project" value="TreeGrafter"/>
</dbReference>
<dbReference type="EMBL" id="NAJO01000019">
    <property type="protein sequence ID" value="OQO05385.1"/>
    <property type="molecule type" value="Genomic_DNA"/>
</dbReference>
<dbReference type="OrthoDB" id="418131at2759"/>
<dbReference type="PANTHER" id="PTHR46355:SF1">
    <property type="entry name" value="STING ER EXIT PROTEIN"/>
    <property type="match status" value="1"/>
</dbReference>
<dbReference type="Proteomes" id="UP000192596">
    <property type="component" value="Unassembled WGS sequence"/>
</dbReference>
<keyword evidence="4" id="KW-1185">Reference proteome</keyword>
<protein>
    <recommendedName>
        <fullName evidence="2">STEEP1 domain-containing protein</fullName>
    </recommendedName>
</protein>
<dbReference type="GO" id="GO:0006888">
    <property type="term" value="P:endoplasmic reticulum to Golgi vesicle-mediated transport"/>
    <property type="evidence" value="ECO:0007669"/>
    <property type="project" value="TreeGrafter"/>
</dbReference>
<evidence type="ECO:0000259" key="2">
    <source>
        <dbReference type="Pfam" id="PF25809"/>
    </source>
</evidence>
<proteinExistence type="inferred from homology"/>
<comment type="similarity">
    <text evidence="1">Belongs to the STEEP1 family.</text>
</comment>
<dbReference type="GO" id="GO:0005737">
    <property type="term" value="C:cytoplasm"/>
    <property type="evidence" value="ECO:0007669"/>
    <property type="project" value="GOC"/>
</dbReference>
<organism evidence="3 4">
    <name type="scientific">Cryoendolithus antarcticus</name>
    <dbReference type="NCBI Taxonomy" id="1507870"/>
    <lineage>
        <taxon>Eukaryota</taxon>
        <taxon>Fungi</taxon>
        <taxon>Dikarya</taxon>
        <taxon>Ascomycota</taxon>
        <taxon>Pezizomycotina</taxon>
        <taxon>Dothideomycetes</taxon>
        <taxon>Dothideomycetidae</taxon>
        <taxon>Cladosporiales</taxon>
        <taxon>Cladosporiaceae</taxon>
        <taxon>Cryoendolithus</taxon>
    </lineage>
</organism>
<feature type="domain" description="STEEP1" evidence="2">
    <location>
        <begin position="11"/>
        <end position="127"/>
    </location>
</feature>
<dbReference type="InterPro" id="IPR029704">
    <property type="entry name" value="STEEP-like"/>
</dbReference>
<accession>A0A1V8T1T1</accession>
<dbReference type="STRING" id="1507870.A0A1V8T1T1"/>
<dbReference type="InParanoid" id="A0A1V8T1T1"/>
<evidence type="ECO:0000313" key="3">
    <source>
        <dbReference type="EMBL" id="OQO05385.1"/>
    </source>
</evidence>
<dbReference type="AlphaFoldDB" id="A0A1V8T1T1"/>
<evidence type="ECO:0000256" key="1">
    <source>
        <dbReference type="ARBA" id="ARBA00024205"/>
    </source>
</evidence>
<sequence length="132" mass="14620">MTDDDQTPEGRAEITTYHCLCSQLLGGTRLPIETMPKRQLDNSFIAIPGDFGKSPLATISTQDLLVDSVPTVLRLDDGFEKRYAARCGRCGLMTGYYLDRSQLDNAETGVNEDVLYILPDSLEATDKIRQST</sequence>
<reference evidence="4" key="1">
    <citation type="submission" date="2017-03" db="EMBL/GenBank/DDBJ databases">
        <title>Genomes of endolithic fungi from Antarctica.</title>
        <authorList>
            <person name="Coleine C."/>
            <person name="Masonjones S."/>
            <person name="Stajich J.E."/>
        </authorList>
    </citation>
    <scope>NUCLEOTIDE SEQUENCE [LARGE SCALE GENOMIC DNA]</scope>
    <source>
        <strain evidence="4">CCFEE 5527</strain>
    </source>
</reference>
<gene>
    <name evidence="3" type="ORF">B0A48_09153</name>
</gene>
<comment type="caution">
    <text evidence="3">The sequence shown here is derived from an EMBL/GenBank/DDBJ whole genome shotgun (WGS) entry which is preliminary data.</text>
</comment>
<dbReference type="InterPro" id="IPR057965">
    <property type="entry name" value="STEEP1_dom"/>
</dbReference>